<accession>A0ABR5ZY97</accession>
<comment type="caution">
    <text evidence="1">The sequence shown here is derived from an EMBL/GenBank/DDBJ whole genome shotgun (WGS) entry which is preliminary data.</text>
</comment>
<name>A0ABR5ZY97_9LACT</name>
<evidence type="ECO:0008006" key="3">
    <source>
        <dbReference type="Google" id="ProtNLM"/>
    </source>
</evidence>
<sequence>MGKIHGIPVTLITKEITGYDPLGGPIEQDVETVVENVLVSPTTKDDIEIISNLDLNGKHAVYTLGIPKGDTHNWSDAEVVFFGKRWRTFGATIEGIESMIPLQWNKKVWVEVFE</sequence>
<dbReference type="Proteomes" id="UP000540056">
    <property type="component" value="Unassembled WGS sequence"/>
</dbReference>
<dbReference type="RefSeq" id="WP_182023331.1">
    <property type="nucleotide sequence ID" value="NZ_JACGAM010000007.1"/>
</dbReference>
<organism evidence="1 2">
    <name type="scientific">Aerococcus urinaeequi</name>
    <dbReference type="NCBI Taxonomy" id="51665"/>
    <lineage>
        <taxon>Bacteria</taxon>
        <taxon>Bacillati</taxon>
        <taxon>Bacillota</taxon>
        <taxon>Bacilli</taxon>
        <taxon>Lactobacillales</taxon>
        <taxon>Aerococcaceae</taxon>
        <taxon>Aerococcus</taxon>
    </lineage>
</organism>
<reference evidence="1 2" key="1">
    <citation type="submission" date="2020-07" db="EMBL/GenBank/DDBJ databases">
        <title>Draft Genome Sequences of Lactobacillales Isolated from the International Space Station.</title>
        <authorList>
            <person name="Bharadwaj A.R."/>
            <person name="Singh N.K."/>
            <person name="Wood J.M."/>
            <person name="Debieu M."/>
            <person name="O'Hara N.B."/>
            <person name="Karouia F."/>
            <person name="Mason C.E."/>
            <person name="Venkateswaran K."/>
        </authorList>
    </citation>
    <scope>NUCLEOTIDE SEQUENCE [LARGE SCALE GENOMIC DNA]</scope>
    <source>
        <strain evidence="1 2">151250015-1-258-55</strain>
    </source>
</reference>
<evidence type="ECO:0000313" key="1">
    <source>
        <dbReference type="EMBL" id="MBA5746582.1"/>
    </source>
</evidence>
<protein>
    <recommendedName>
        <fullName evidence="3">Phage protein</fullName>
    </recommendedName>
</protein>
<dbReference type="EMBL" id="JACGAN010000007">
    <property type="protein sequence ID" value="MBA5746582.1"/>
    <property type="molecule type" value="Genomic_DNA"/>
</dbReference>
<keyword evidence="2" id="KW-1185">Reference proteome</keyword>
<gene>
    <name evidence="1" type="ORF">H3232_05100</name>
</gene>
<proteinExistence type="predicted"/>
<evidence type="ECO:0000313" key="2">
    <source>
        <dbReference type="Proteomes" id="UP000540056"/>
    </source>
</evidence>